<dbReference type="InterPro" id="IPR032675">
    <property type="entry name" value="LRR_dom_sf"/>
</dbReference>
<organism evidence="3 4">
    <name type="scientific">Chironomus riparius</name>
    <dbReference type="NCBI Taxonomy" id="315576"/>
    <lineage>
        <taxon>Eukaryota</taxon>
        <taxon>Metazoa</taxon>
        <taxon>Ecdysozoa</taxon>
        <taxon>Arthropoda</taxon>
        <taxon>Hexapoda</taxon>
        <taxon>Insecta</taxon>
        <taxon>Pterygota</taxon>
        <taxon>Neoptera</taxon>
        <taxon>Endopterygota</taxon>
        <taxon>Diptera</taxon>
        <taxon>Nematocera</taxon>
        <taxon>Chironomoidea</taxon>
        <taxon>Chironomidae</taxon>
        <taxon>Chironominae</taxon>
        <taxon>Chironomus</taxon>
    </lineage>
</organism>
<dbReference type="PANTHER" id="PTHR24373">
    <property type="entry name" value="SLIT RELATED LEUCINE-RICH REPEAT NEURONAL PROTEIN"/>
    <property type="match status" value="1"/>
</dbReference>
<evidence type="ECO:0000313" key="3">
    <source>
        <dbReference type="EMBL" id="CAG9809617.1"/>
    </source>
</evidence>
<keyword evidence="1 2" id="KW-0732">Signal</keyword>
<evidence type="ECO:0000256" key="2">
    <source>
        <dbReference type="SAM" id="SignalP"/>
    </source>
</evidence>
<dbReference type="Proteomes" id="UP001153620">
    <property type="component" value="Chromosome 3"/>
</dbReference>
<reference evidence="3" key="2">
    <citation type="submission" date="2022-10" db="EMBL/GenBank/DDBJ databases">
        <authorList>
            <consortium name="ENA_rothamsted_submissions"/>
            <consortium name="culmorum"/>
            <person name="King R."/>
        </authorList>
    </citation>
    <scope>NUCLEOTIDE SEQUENCE</scope>
</reference>
<reference evidence="3" key="1">
    <citation type="submission" date="2022-01" db="EMBL/GenBank/DDBJ databases">
        <authorList>
            <person name="King R."/>
        </authorList>
    </citation>
    <scope>NUCLEOTIDE SEQUENCE</scope>
</reference>
<dbReference type="PANTHER" id="PTHR24373:SF275">
    <property type="entry name" value="TIR DOMAIN-CONTAINING PROTEIN"/>
    <property type="match status" value="1"/>
</dbReference>
<feature type="signal peptide" evidence="2">
    <location>
        <begin position="1"/>
        <end position="19"/>
    </location>
</feature>
<proteinExistence type="predicted"/>
<evidence type="ECO:0000313" key="4">
    <source>
        <dbReference type="Proteomes" id="UP001153620"/>
    </source>
</evidence>
<gene>
    <name evidence="3" type="ORF">CHIRRI_LOCUS12438</name>
</gene>
<dbReference type="SUPFAM" id="SSF52058">
    <property type="entry name" value="L domain-like"/>
    <property type="match status" value="1"/>
</dbReference>
<dbReference type="OrthoDB" id="1600340at2759"/>
<dbReference type="EMBL" id="OU895879">
    <property type="protein sequence ID" value="CAG9809617.1"/>
    <property type="molecule type" value="Genomic_DNA"/>
</dbReference>
<dbReference type="InterPro" id="IPR050328">
    <property type="entry name" value="Dev_Immune_Receptor"/>
</dbReference>
<keyword evidence="4" id="KW-1185">Reference proteome</keyword>
<evidence type="ECO:0000256" key="1">
    <source>
        <dbReference type="ARBA" id="ARBA00022729"/>
    </source>
</evidence>
<dbReference type="Pfam" id="PF13855">
    <property type="entry name" value="LRR_8"/>
    <property type="match status" value="1"/>
</dbReference>
<dbReference type="Gene3D" id="3.80.10.10">
    <property type="entry name" value="Ribonuclease Inhibitor"/>
    <property type="match status" value="1"/>
</dbReference>
<protein>
    <submittedName>
        <fullName evidence="3">Uncharacterized protein</fullName>
    </submittedName>
</protein>
<sequence length="203" mass="23467">MVKISLLLFVLLLTKMTESIEIYCNYKNEDTHTSYSYYCDVQNQLNVMSTNSANINFVRGDHDFGQSNDNVTCLHVSYKNVQIFPKGIQKIFKNLKRIDIYYGRLKEINQDDLKAFPQLIELDLYNNDIQVLEDKIFAYNLRLTYINFSYNKLVQIGENVFKMMNLTFLGLFSNGCISKTASNSTKAVLDIIALIKINCVSEM</sequence>
<dbReference type="AlphaFoldDB" id="A0A9N9S502"/>
<name>A0A9N9S502_9DIPT</name>
<dbReference type="InterPro" id="IPR001611">
    <property type="entry name" value="Leu-rich_rpt"/>
</dbReference>
<accession>A0A9N9S502</accession>
<feature type="chain" id="PRO_5040438317" evidence="2">
    <location>
        <begin position="20"/>
        <end position="203"/>
    </location>
</feature>